<dbReference type="RefSeq" id="WP_077993151.1">
    <property type="nucleotide sequence ID" value="NZ_CP015625.1"/>
</dbReference>
<organism evidence="1 2">
    <name type="scientific">Bartonella choladocola</name>
    <dbReference type="NCBI Taxonomy" id="2750995"/>
    <lineage>
        <taxon>Bacteria</taxon>
        <taxon>Pseudomonadati</taxon>
        <taxon>Pseudomonadota</taxon>
        <taxon>Alphaproteobacteria</taxon>
        <taxon>Hyphomicrobiales</taxon>
        <taxon>Bartonellaceae</taxon>
        <taxon>Bartonella</taxon>
    </lineage>
</organism>
<proteinExistence type="predicted"/>
<dbReference type="PANTHER" id="PTHR39206:SF1">
    <property type="entry name" value="SLL8004 PROTEIN"/>
    <property type="match status" value="1"/>
</dbReference>
<dbReference type="InterPro" id="IPR027417">
    <property type="entry name" value="P-loop_NTPase"/>
</dbReference>
<evidence type="ECO:0000313" key="1">
    <source>
        <dbReference type="EMBL" id="AQT47822.1"/>
    </source>
</evidence>
<keyword evidence="2" id="KW-1185">Reference proteome</keyword>
<sequence>MQPELWIIAGVNGAGKTTFTTCRKFKMPIVNPDVLPGAPVEQGIAAVKQREALVKAQQSFAVETTATGNVFLKKVQDIKNQGFRINLVYIGLDSAKTSGLRVRSRVKSGGHNIVKEDIERRYPRSMANLPKLMEIADLSLVFDNSTSRAYSLVLHRDKGHVQFIRKDLPQWAVKAIPEKILFLNSEDKSG</sequence>
<dbReference type="AlphaFoldDB" id="A0A1U9MJH3"/>
<evidence type="ECO:0000313" key="2">
    <source>
        <dbReference type="Proteomes" id="UP000189632"/>
    </source>
</evidence>
<dbReference type="SUPFAM" id="SSF52540">
    <property type="entry name" value="P-loop containing nucleoside triphosphate hydrolases"/>
    <property type="match status" value="1"/>
</dbReference>
<dbReference type="OrthoDB" id="9791543at2"/>
<dbReference type="KEGG" id="bapi:BBC0122_017220"/>
<dbReference type="PANTHER" id="PTHR39206">
    <property type="entry name" value="SLL8004 PROTEIN"/>
    <property type="match status" value="1"/>
</dbReference>
<dbReference type="Proteomes" id="UP000189632">
    <property type="component" value="Chromosome"/>
</dbReference>
<reference evidence="1 2" key="1">
    <citation type="submission" date="2016-11" db="EMBL/GenBank/DDBJ databases">
        <title>Comparative genomics of Bartonella apis.</title>
        <authorList>
            <person name="Engel P."/>
        </authorList>
    </citation>
    <scope>NUCLEOTIDE SEQUENCE [LARGE SCALE GENOMIC DNA]</scope>
    <source>
        <strain evidence="1 2">BBC0122</strain>
    </source>
</reference>
<dbReference type="Gene3D" id="3.40.50.300">
    <property type="entry name" value="P-loop containing nucleotide triphosphate hydrolases"/>
    <property type="match status" value="1"/>
</dbReference>
<accession>A0A1U9MJH3</accession>
<gene>
    <name evidence="1" type="ORF">BBC0122_017220</name>
</gene>
<name>A0A1U9MJH3_9HYPH</name>
<protein>
    <submittedName>
        <fullName evidence="1">ABC-type ATPase</fullName>
    </submittedName>
</protein>
<dbReference type="EMBL" id="CP015625">
    <property type="protein sequence ID" value="AQT47822.1"/>
    <property type="molecule type" value="Genomic_DNA"/>
</dbReference>